<gene>
    <name evidence="1" type="ORF">KDAU_69060</name>
</gene>
<evidence type="ECO:0000313" key="2">
    <source>
        <dbReference type="Proteomes" id="UP000287224"/>
    </source>
</evidence>
<name>A0A401ZRR9_9CHLR</name>
<accession>A0A401ZRR9</accession>
<evidence type="ECO:0000313" key="1">
    <source>
        <dbReference type="EMBL" id="GCE09577.1"/>
    </source>
</evidence>
<comment type="caution">
    <text evidence="1">The sequence shown here is derived from an EMBL/GenBank/DDBJ whole genome shotgun (WGS) entry which is preliminary data.</text>
</comment>
<dbReference type="AlphaFoldDB" id="A0A401ZRR9"/>
<proteinExistence type="predicted"/>
<dbReference type="EMBL" id="BIFQ01000002">
    <property type="protein sequence ID" value="GCE09577.1"/>
    <property type="molecule type" value="Genomic_DNA"/>
</dbReference>
<keyword evidence="2" id="KW-1185">Reference proteome</keyword>
<dbReference type="Proteomes" id="UP000287224">
    <property type="component" value="Unassembled WGS sequence"/>
</dbReference>
<organism evidence="1 2">
    <name type="scientific">Dictyobacter aurantiacus</name>
    <dbReference type="NCBI Taxonomy" id="1936993"/>
    <lineage>
        <taxon>Bacteria</taxon>
        <taxon>Bacillati</taxon>
        <taxon>Chloroflexota</taxon>
        <taxon>Ktedonobacteria</taxon>
        <taxon>Ktedonobacterales</taxon>
        <taxon>Dictyobacteraceae</taxon>
        <taxon>Dictyobacter</taxon>
    </lineage>
</organism>
<sequence length="58" mass="6989">MQLLRDYFLQDWLYSLNIRDLEYSVINRGKYSSIYRLMSWPTANGCPDQLITKRNATR</sequence>
<reference evidence="2" key="1">
    <citation type="submission" date="2018-12" db="EMBL/GenBank/DDBJ databases">
        <title>Tengunoibacter tsumagoiensis gen. nov., sp. nov., Dictyobacter kobayashii sp. nov., D. alpinus sp. nov., and D. joshuensis sp. nov. and description of Dictyobacteraceae fam. nov. within the order Ktedonobacterales isolated from Tengu-no-mugimeshi.</title>
        <authorList>
            <person name="Wang C.M."/>
            <person name="Zheng Y."/>
            <person name="Sakai Y."/>
            <person name="Toyoda A."/>
            <person name="Minakuchi Y."/>
            <person name="Abe K."/>
            <person name="Yokota A."/>
            <person name="Yabe S."/>
        </authorList>
    </citation>
    <scope>NUCLEOTIDE SEQUENCE [LARGE SCALE GENOMIC DNA]</scope>
    <source>
        <strain evidence="2">S-27</strain>
    </source>
</reference>
<protein>
    <submittedName>
        <fullName evidence="1">Uncharacterized protein</fullName>
    </submittedName>
</protein>